<dbReference type="OMA" id="AAIVFHE"/>
<dbReference type="Proteomes" id="UP000075243">
    <property type="component" value="Unassembled WGS sequence"/>
</dbReference>
<dbReference type="PANTHER" id="PTHR47592">
    <property type="entry name" value="PBF68 PROTEIN"/>
    <property type="match status" value="1"/>
</dbReference>
<feature type="domain" description="Retrovirus-related Pol polyprotein from transposon TNT 1-94-like beta-barrel" evidence="2">
    <location>
        <begin position="60"/>
        <end position="142"/>
    </location>
</feature>
<dbReference type="PANTHER" id="PTHR47592:SF27">
    <property type="entry name" value="OS08G0421700 PROTEIN"/>
    <property type="match status" value="1"/>
</dbReference>
<gene>
    <name evidence="3" type="ORF">KK1_032677</name>
</gene>
<organism evidence="3 4">
    <name type="scientific">Cajanus cajan</name>
    <name type="common">Pigeon pea</name>
    <name type="synonym">Cajanus indicus</name>
    <dbReference type="NCBI Taxonomy" id="3821"/>
    <lineage>
        <taxon>Eukaryota</taxon>
        <taxon>Viridiplantae</taxon>
        <taxon>Streptophyta</taxon>
        <taxon>Embryophyta</taxon>
        <taxon>Tracheophyta</taxon>
        <taxon>Spermatophyta</taxon>
        <taxon>Magnoliopsida</taxon>
        <taxon>eudicotyledons</taxon>
        <taxon>Gunneridae</taxon>
        <taxon>Pentapetalae</taxon>
        <taxon>rosids</taxon>
        <taxon>fabids</taxon>
        <taxon>Fabales</taxon>
        <taxon>Fabaceae</taxon>
        <taxon>Papilionoideae</taxon>
        <taxon>50 kb inversion clade</taxon>
        <taxon>NPAAA clade</taxon>
        <taxon>indigoferoid/millettioid clade</taxon>
        <taxon>Phaseoleae</taxon>
        <taxon>Cajanus</taxon>
    </lineage>
</organism>
<evidence type="ECO:0000259" key="2">
    <source>
        <dbReference type="Pfam" id="PF22936"/>
    </source>
</evidence>
<evidence type="ECO:0000259" key="1">
    <source>
        <dbReference type="Pfam" id="PF13976"/>
    </source>
</evidence>
<dbReference type="Gramene" id="C.cajan_30189.t">
    <property type="protein sequence ID" value="C.cajan_30189.t.cds1"/>
    <property type="gene ID" value="C.cajan_30189"/>
</dbReference>
<protein>
    <submittedName>
        <fullName evidence="3">Retrovirus-related Pol polyprotein from transposon TNT 1-94</fullName>
    </submittedName>
</protein>
<dbReference type="InterPro" id="IPR054722">
    <property type="entry name" value="PolX-like_BBD"/>
</dbReference>
<dbReference type="Pfam" id="PF13976">
    <property type="entry name" value="gag_pre-integrs"/>
    <property type="match status" value="1"/>
</dbReference>
<keyword evidence="4" id="KW-1185">Reference proteome</keyword>
<sequence length="230" mass="25801">MHLEPKKKRFKGNCAYCKKFKHKIDDCYLLKKKNTDKEGILLFALACFESNVVDVSPNSWWLDSGATIHVVNSLQGFTSLRKPSDVESKVIMGDGARASVKDTGVVSLCLPSGHVLLLKDVFYVPSIRRNLISVSALDKCGYTFESGNDKLVVCFNSITVGSGVLCDGLYMLNLNDMSVNSVVGHKRSRVDENSFMLWHRRLGHISRPRIKRLIKEGILHNLNFSDFDTC</sequence>
<reference evidence="3" key="1">
    <citation type="journal article" date="2012" name="Nat. Biotechnol.">
        <title>Draft genome sequence of pigeonpea (Cajanus cajan), an orphan legume crop of resource-poor farmers.</title>
        <authorList>
            <person name="Varshney R.K."/>
            <person name="Chen W."/>
            <person name="Li Y."/>
            <person name="Bharti A.K."/>
            <person name="Saxena R.K."/>
            <person name="Schlueter J.A."/>
            <person name="Donoghue M.T."/>
            <person name="Azam S."/>
            <person name="Fan G."/>
            <person name="Whaley A.M."/>
            <person name="Farmer A.D."/>
            <person name="Sheridan J."/>
            <person name="Iwata A."/>
            <person name="Tuteja R."/>
            <person name="Penmetsa R.V."/>
            <person name="Wu W."/>
            <person name="Upadhyaya H.D."/>
            <person name="Yang S.P."/>
            <person name="Shah T."/>
            <person name="Saxena K.B."/>
            <person name="Michael T."/>
            <person name="McCombie W.R."/>
            <person name="Yang B."/>
            <person name="Zhang G."/>
            <person name="Yang H."/>
            <person name="Wang J."/>
            <person name="Spillane C."/>
            <person name="Cook D.R."/>
            <person name="May G.D."/>
            <person name="Xu X."/>
            <person name="Jackson S.A."/>
        </authorList>
    </citation>
    <scope>NUCLEOTIDE SEQUENCE [LARGE SCALE GENOMIC DNA]</scope>
</reference>
<dbReference type="EMBL" id="KQ483580">
    <property type="protein sequence ID" value="KYP45750.1"/>
    <property type="molecule type" value="Genomic_DNA"/>
</dbReference>
<name>A0A151RT78_CAJCA</name>
<evidence type="ECO:0000313" key="4">
    <source>
        <dbReference type="Proteomes" id="UP000075243"/>
    </source>
</evidence>
<feature type="domain" description="GAG-pre-integrase" evidence="1">
    <location>
        <begin position="168"/>
        <end position="230"/>
    </location>
</feature>
<evidence type="ECO:0000313" key="3">
    <source>
        <dbReference type="EMBL" id="KYP45750.1"/>
    </source>
</evidence>
<dbReference type="InterPro" id="IPR025724">
    <property type="entry name" value="GAG-pre-integrase_dom"/>
</dbReference>
<dbReference type="AlphaFoldDB" id="A0A151RT78"/>
<accession>A0A151RT78</accession>
<dbReference type="Pfam" id="PF22936">
    <property type="entry name" value="Pol_BBD"/>
    <property type="match status" value="1"/>
</dbReference>
<proteinExistence type="predicted"/>